<dbReference type="PANTHER" id="PTHR43476:SF5">
    <property type="entry name" value="FAD-DEPENDENT MONOOXYGENASE"/>
    <property type="match status" value="1"/>
</dbReference>
<dbReference type="NCBIfam" id="NF004833">
    <property type="entry name" value="PRK06185.1-1"/>
    <property type="match status" value="1"/>
</dbReference>
<feature type="domain" description="FAD-binding" evidence="2">
    <location>
        <begin position="7"/>
        <end position="331"/>
    </location>
</feature>
<dbReference type="InterPro" id="IPR050631">
    <property type="entry name" value="PheA/TfdB_FAD_monoxygenase"/>
</dbReference>
<dbReference type="Gene3D" id="3.50.50.60">
    <property type="entry name" value="FAD/NAD(P)-binding domain"/>
    <property type="match status" value="2"/>
</dbReference>
<dbReference type="Pfam" id="PF01494">
    <property type="entry name" value="FAD_binding_3"/>
    <property type="match status" value="1"/>
</dbReference>
<dbReference type="InterPro" id="IPR036188">
    <property type="entry name" value="FAD/NAD-bd_sf"/>
</dbReference>
<evidence type="ECO:0000256" key="1">
    <source>
        <dbReference type="ARBA" id="ARBA00023002"/>
    </source>
</evidence>
<protein>
    <submittedName>
        <fullName evidence="3">FAD-dependent oxidoreductase</fullName>
    </submittedName>
</protein>
<dbReference type="NCBIfam" id="NF004834">
    <property type="entry name" value="PRK06185.1-3"/>
    <property type="match status" value="1"/>
</dbReference>
<dbReference type="PRINTS" id="PR00420">
    <property type="entry name" value="RNGMNOXGNASE"/>
</dbReference>
<gene>
    <name evidence="3" type="ORF">GCM10009799_18920</name>
</gene>
<comment type="caution">
    <text evidence="3">The sequence shown here is derived from an EMBL/GenBank/DDBJ whole genome shotgun (WGS) entry which is preliminary data.</text>
</comment>
<keyword evidence="1" id="KW-0560">Oxidoreductase</keyword>
<dbReference type="EMBL" id="BAAAPC010000007">
    <property type="protein sequence ID" value="GAA1993228.1"/>
    <property type="molecule type" value="Genomic_DNA"/>
</dbReference>
<accession>A0ABN2SVC6</accession>
<sequence length="422" mass="46548">MTRTGTTTVAISGGGPAGIMLGLLLARAGIDVTVVEKHGDFLRDFRGDTVHPSTLRLLDELGLAGAIEQLPHRKVRAFELGTAEGPLVQADLGHLPGRYQYVAMVPQWDFLTLLVDHAKRYPGFQLLMNAEATETIEENGAVRGIRYTDQEGEHELRAVLTVSADGRHSRLREAAGMVPTERHVPMDVLWMRVERHSDDETGLYGRVGNGSMLVAFDRGSYWQVAYLIPKGGLEEIRSQPISVLQDRMLALLPELGETAVRSLDGWDRVAFLRVALNRLDRWYRPGYLCIGDAAHAMTPVGGVGINLAVQDAVATANLLADALYRAQADPDRFGKTLNPELLARVQRRRWMPTVGTQRLQQVLQDRVISRVLAASPDTPLDLPLMLRVVAGAPIVPRLVIRTLMLGLRPEHVHTPERPTAAH</sequence>
<dbReference type="Proteomes" id="UP001501585">
    <property type="component" value="Unassembled WGS sequence"/>
</dbReference>
<reference evidence="3 4" key="1">
    <citation type="journal article" date="2019" name="Int. J. Syst. Evol. Microbiol.">
        <title>The Global Catalogue of Microorganisms (GCM) 10K type strain sequencing project: providing services to taxonomists for standard genome sequencing and annotation.</title>
        <authorList>
            <consortium name="The Broad Institute Genomics Platform"/>
            <consortium name="The Broad Institute Genome Sequencing Center for Infectious Disease"/>
            <person name="Wu L."/>
            <person name="Ma J."/>
        </authorList>
    </citation>
    <scope>NUCLEOTIDE SEQUENCE [LARGE SCALE GENOMIC DNA]</scope>
    <source>
        <strain evidence="3 4">JCM 15313</strain>
    </source>
</reference>
<evidence type="ECO:0000313" key="3">
    <source>
        <dbReference type="EMBL" id="GAA1993228.1"/>
    </source>
</evidence>
<name>A0ABN2SVC6_9ACTN</name>
<dbReference type="InterPro" id="IPR002938">
    <property type="entry name" value="FAD-bd"/>
</dbReference>
<proteinExistence type="predicted"/>
<dbReference type="SUPFAM" id="SSF51905">
    <property type="entry name" value="FAD/NAD(P)-binding domain"/>
    <property type="match status" value="1"/>
</dbReference>
<organism evidence="3 4">
    <name type="scientific">Nocardiopsis rhodophaea</name>
    <dbReference type="NCBI Taxonomy" id="280238"/>
    <lineage>
        <taxon>Bacteria</taxon>
        <taxon>Bacillati</taxon>
        <taxon>Actinomycetota</taxon>
        <taxon>Actinomycetes</taxon>
        <taxon>Streptosporangiales</taxon>
        <taxon>Nocardiopsidaceae</taxon>
        <taxon>Nocardiopsis</taxon>
    </lineage>
</organism>
<dbReference type="RefSeq" id="WP_344161541.1">
    <property type="nucleotide sequence ID" value="NZ_BAAAPC010000007.1"/>
</dbReference>
<keyword evidence="4" id="KW-1185">Reference proteome</keyword>
<evidence type="ECO:0000259" key="2">
    <source>
        <dbReference type="Pfam" id="PF01494"/>
    </source>
</evidence>
<dbReference type="PANTHER" id="PTHR43476">
    <property type="entry name" value="3-(3-HYDROXY-PHENYL)PROPIONATE/3-HYDROXYCINNAMIC ACID HYDROXYLASE"/>
    <property type="match status" value="1"/>
</dbReference>
<evidence type="ECO:0000313" key="4">
    <source>
        <dbReference type="Proteomes" id="UP001501585"/>
    </source>
</evidence>